<sequence>MQKGYTPFAEGDILWAKITPCMQNGKTCIVRGLTNKVGFGSTEFHVLRVLAEDILKEFVWEFISQDSLRRAATYAFTGSAGHQRVPETFLAALPFPKLSYEKQIQLVTHMNSSRLAKQAKLAEADSLMTGLDGFLLKTLGIDFPPKEKRGVFAIKRSLLNRRVDAYSNQPHFRAFFEALYNSKYKVVSLKKVAERIFSGSTPLAKSEAYVEPPLGVRFIRSGEITPDGGVAHNSEVHISDVIHESVLKGSQLERGDLLIAIVGATIGAVGVYDRIEPANINQAIAAVRLKANSIKPDYVCWYMHSSIGQQILDYFKRPVAPANINLEEVGDIPLHIPPIELQNEIVDEVNRRRKEAQQLHLEAETEWKAAKLWFEEQLLGG</sequence>
<evidence type="ECO:0000313" key="6">
    <source>
        <dbReference type="EMBL" id="MPM48056.1"/>
    </source>
</evidence>
<dbReference type="PANTHER" id="PTHR30408:SF12">
    <property type="entry name" value="TYPE I RESTRICTION ENZYME MJAVIII SPECIFICITY SUBUNIT"/>
    <property type="match status" value="1"/>
</dbReference>
<dbReference type="CDD" id="cd17260">
    <property type="entry name" value="RMtype1_S_EcoEI-TRD1-CR1_like"/>
    <property type="match status" value="1"/>
</dbReference>
<dbReference type="PANTHER" id="PTHR30408">
    <property type="entry name" value="TYPE-1 RESTRICTION ENZYME ECOKI SPECIFICITY PROTEIN"/>
    <property type="match status" value="1"/>
</dbReference>
<dbReference type="InterPro" id="IPR000055">
    <property type="entry name" value="Restrct_endonuc_typeI_TRD"/>
</dbReference>
<accession>A0A645A541</accession>
<feature type="domain" description="Type I restriction modification DNA specificity" evidence="5">
    <location>
        <begin position="182"/>
        <end position="347"/>
    </location>
</feature>
<evidence type="ECO:0000256" key="4">
    <source>
        <dbReference type="SAM" id="Coils"/>
    </source>
</evidence>
<organism evidence="6">
    <name type="scientific">bioreactor metagenome</name>
    <dbReference type="NCBI Taxonomy" id="1076179"/>
    <lineage>
        <taxon>unclassified sequences</taxon>
        <taxon>metagenomes</taxon>
        <taxon>ecological metagenomes</taxon>
    </lineage>
</organism>
<dbReference type="GO" id="GO:0009307">
    <property type="term" value="P:DNA restriction-modification system"/>
    <property type="evidence" value="ECO:0007669"/>
    <property type="project" value="UniProtKB-KW"/>
</dbReference>
<dbReference type="AlphaFoldDB" id="A0A645A541"/>
<dbReference type="SUPFAM" id="SSF116734">
    <property type="entry name" value="DNA methylase specificity domain"/>
    <property type="match status" value="2"/>
</dbReference>
<protein>
    <recommendedName>
        <fullName evidence="5">Type I restriction modification DNA specificity domain-containing protein</fullName>
    </recommendedName>
</protein>
<dbReference type="EMBL" id="VSSQ01011934">
    <property type="protein sequence ID" value="MPM48056.1"/>
    <property type="molecule type" value="Genomic_DNA"/>
</dbReference>
<keyword evidence="4" id="KW-0175">Coiled coil</keyword>
<keyword evidence="2" id="KW-0680">Restriction system</keyword>
<proteinExistence type="inferred from homology"/>
<reference evidence="6" key="1">
    <citation type="submission" date="2019-08" db="EMBL/GenBank/DDBJ databases">
        <authorList>
            <person name="Kucharzyk K."/>
            <person name="Murdoch R.W."/>
            <person name="Higgins S."/>
            <person name="Loffler F."/>
        </authorList>
    </citation>
    <scope>NUCLEOTIDE SEQUENCE</scope>
</reference>
<evidence type="ECO:0000259" key="5">
    <source>
        <dbReference type="Pfam" id="PF01420"/>
    </source>
</evidence>
<feature type="coiled-coil region" evidence="4">
    <location>
        <begin position="339"/>
        <end position="366"/>
    </location>
</feature>
<dbReference type="GO" id="GO:0003677">
    <property type="term" value="F:DNA binding"/>
    <property type="evidence" value="ECO:0007669"/>
    <property type="project" value="UniProtKB-KW"/>
</dbReference>
<evidence type="ECO:0000256" key="3">
    <source>
        <dbReference type="ARBA" id="ARBA00023125"/>
    </source>
</evidence>
<comment type="caution">
    <text evidence="6">The sequence shown here is derived from an EMBL/GenBank/DDBJ whole genome shotgun (WGS) entry which is preliminary data.</text>
</comment>
<evidence type="ECO:0000256" key="1">
    <source>
        <dbReference type="ARBA" id="ARBA00010923"/>
    </source>
</evidence>
<dbReference type="InterPro" id="IPR044946">
    <property type="entry name" value="Restrct_endonuc_typeI_TRD_sf"/>
</dbReference>
<name>A0A645A541_9ZZZZ</name>
<dbReference type="InterPro" id="IPR052021">
    <property type="entry name" value="Type-I_RS_S_subunit"/>
</dbReference>
<dbReference type="Gene3D" id="3.90.220.20">
    <property type="entry name" value="DNA methylase specificity domains"/>
    <property type="match status" value="2"/>
</dbReference>
<keyword evidence="3" id="KW-0238">DNA-binding</keyword>
<gene>
    <name evidence="6" type="ORF">SDC9_94778</name>
</gene>
<evidence type="ECO:0000256" key="2">
    <source>
        <dbReference type="ARBA" id="ARBA00022747"/>
    </source>
</evidence>
<dbReference type="Pfam" id="PF01420">
    <property type="entry name" value="Methylase_S"/>
    <property type="match status" value="1"/>
</dbReference>
<comment type="similarity">
    <text evidence="1">Belongs to the type-I restriction system S methylase family.</text>
</comment>